<dbReference type="InterPro" id="IPR010982">
    <property type="entry name" value="Lambda_DNA-bd_dom_sf"/>
</dbReference>
<dbReference type="AlphaFoldDB" id="A0A227KNL0"/>
<dbReference type="InterPro" id="IPR001387">
    <property type="entry name" value="Cro/C1-type_HTH"/>
</dbReference>
<gene>
    <name evidence="4" type="ORF">ADH67_05365</name>
</gene>
<keyword evidence="1" id="KW-0238">DNA-binding</keyword>
<dbReference type="Pfam" id="PF01381">
    <property type="entry name" value="HTH_3"/>
    <property type="match status" value="1"/>
</dbReference>
<dbReference type="GO" id="GO:0005829">
    <property type="term" value="C:cytosol"/>
    <property type="evidence" value="ECO:0007669"/>
    <property type="project" value="TreeGrafter"/>
</dbReference>
<comment type="caution">
    <text evidence="4">The sequence shown here is derived from an EMBL/GenBank/DDBJ whole genome shotgun (WGS) entry which is preliminary data.</text>
</comment>
<dbReference type="RefSeq" id="WP_066592837.1">
    <property type="nucleotide sequence ID" value="NZ_CAJTBZ010000053.1"/>
</dbReference>
<feature type="domain" description="HTH cro/C1-type" evidence="3">
    <location>
        <begin position="15"/>
        <end position="71"/>
    </location>
</feature>
<protein>
    <submittedName>
        <fullName evidence="4">XRE family transcriptional regulator</fullName>
    </submittedName>
</protein>
<dbReference type="EMBL" id="NHMP01000003">
    <property type="protein sequence ID" value="OXE49568.1"/>
    <property type="molecule type" value="Genomic_DNA"/>
</dbReference>
<evidence type="ECO:0000256" key="1">
    <source>
        <dbReference type="ARBA" id="ARBA00023125"/>
    </source>
</evidence>
<evidence type="ECO:0000259" key="3">
    <source>
        <dbReference type="PROSITE" id="PS50943"/>
    </source>
</evidence>
<evidence type="ECO:0000256" key="2">
    <source>
        <dbReference type="SAM" id="Coils"/>
    </source>
</evidence>
<organism evidence="4 5">
    <name type="scientific">Turicimonas muris</name>
    <dbReference type="NCBI Taxonomy" id="1796652"/>
    <lineage>
        <taxon>Bacteria</taxon>
        <taxon>Pseudomonadati</taxon>
        <taxon>Pseudomonadota</taxon>
        <taxon>Betaproteobacteria</taxon>
        <taxon>Burkholderiales</taxon>
        <taxon>Sutterellaceae</taxon>
        <taxon>Turicimonas</taxon>
    </lineage>
</organism>
<dbReference type="PANTHER" id="PTHR46797:SF1">
    <property type="entry name" value="METHYLPHOSPHONATE SYNTHASE"/>
    <property type="match status" value="1"/>
</dbReference>
<dbReference type="InterPro" id="IPR050807">
    <property type="entry name" value="TransReg_Diox_bact_type"/>
</dbReference>
<dbReference type="GO" id="GO:0003700">
    <property type="term" value="F:DNA-binding transcription factor activity"/>
    <property type="evidence" value="ECO:0007669"/>
    <property type="project" value="TreeGrafter"/>
</dbReference>
<dbReference type="Gene3D" id="1.10.260.40">
    <property type="entry name" value="lambda repressor-like DNA-binding domains"/>
    <property type="match status" value="1"/>
</dbReference>
<dbReference type="Proteomes" id="UP000214610">
    <property type="component" value="Unassembled WGS sequence"/>
</dbReference>
<reference evidence="5" key="1">
    <citation type="submission" date="2017-05" db="EMBL/GenBank/DDBJ databases">
        <title>Improved OligoMM genomes.</title>
        <authorList>
            <person name="Garzetti D."/>
        </authorList>
    </citation>
    <scope>NUCLEOTIDE SEQUENCE [LARGE SCALE GENOMIC DNA]</scope>
    <source>
        <strain evidence="5">YL45</strain>
    </source>
</reference>
<name>A0A227KNL0_9BURK</name>
<keyword evidence="5" id="KW-1185">Reference proteome</keyword>
<sequence>MENDPQVRAGLSQRLQELRLENQMTQAELARLCDIPQPVLSLYEKADSNRMPTLYGLVKLANVLRVSTDYLLGRTNERTGSASFLPEDSVLKELSVKDRQILIHIAKALLLAAKTKQEIMRSKKIPSKAEQTPETGA</sequence>
<evidence type="ECO:0000313" key="4">
    <source>
        <dbReference type="EMBL" id="OXE49568.1"/>
    </source>
</evidence>
<dbReference type="PANTHER" id="PTHR46797">
    <property type="entry name" value="HTH-TYPE TRANSCRIPTIONAL REGULATOR"/>
    <property type="match status" value="1"/>
</dbReference>
<feature type="coiled-coil region" evidence="2">
    <location>
        <begin position="8"/>
        <end position="35"/>
    </location>
</feature>
<keyword evidence="2" id="KW-0175">Coiled coil</keyword>
<dbReference type="PROSITE" id="PS50943">
    <property type="entry name" value="HTH_CROC1"/>
    <property type="match status" value="1"/>
</dbReference>
<evidence type="ECO:0000313" key="5">
    <source>
        <dbReference type="Proteomes" id="UP000214610"/>
    </source>
</evidence>
<dbReference type="GO" id="GO:0003677">
    <property type="term" value="F:DNA binding"/>
    <property type="evidence" value="ECO:0007669"/>
    <property type="project" value="UniProtKB-KW"/>
</dbReference>
<dbReference type="CDD" id="cd00093">
    <property type="entry name" value="HTH_XRE"/>
    <property type="match status" value="1"/>
</dbReference>
<accession>A0A227KNL0</accession>
<dbReference type="SMART" id="SM00530">
    <property type="entry name" value="HTH_XRE"/>
    <property type="match status" value="1"/>
</dbReference>
<proteinExistence type="predicted"/>
<dbReference type="SUPFAM" id="SSF47413">
    <property type="entry name" value="lambda repressor-like DNA-binding domains"/>
    <property type="match status" value="1"/>
</dbReference>